<name>A0A7S4GN63_9EUGL</name>
<dbReference type="Pfam" id="PF00400">
    <property type="entry name" value="WD40"/>
    <property type="match status" value="1"/>
</dbReference>
<dbReference type="SMART" id="SM00320">
    <property type="entry name" value="WD40"/>
    <property type="match status" value="6"/>
</dbReference>
<feature type="region of interest" description="Disordered" evidence="2">
    <location>
        <begin position="1578"/>
        <end position="1597"/>
    </location>
</feature>
<feature type="compositionally biased region" description="Low complexity" evidence="2">
    <location>
        <begin position="734"/>
        <end position="775"/>
    </location>
</feature>
<protein>
    <recommendedName>
        <fullName evidence="4">Guanine nucleotide-binding protein subunit beta-like protein</fullName>
    </recommendedName>
</protein>
<evidence type="ECO:0000256" key="1">
    <source>
        <dbReference type="ARBA" id="ARBA00022737"/>
    </source>
</evidence>
<feature type="region of interest" description="Disordered" evidence="2">
    <location>
        <begin position="1431"/>
        <end position="1567"/>
    </location>
</feature>
<evidence type="ECO:0000313" key="3">
    <source>
        <dbReference type="EMBL" id="CAE0842029.1"/>
    </source>
</evidence>
<organism evidence="3">
    <name type="scientific">Eutreptiella gymnastica</name>
    <dbReference type="NCBI Taxonomy" id="73025"/>
    <lineage>
        <taxon>Eukaryota</taxon>
        <taxon>Discoba</taxon>
        <taxon>Euglenozoa</taxon>
        <taxon>Euglenida</taxon>
        <taxon>Spirocuta</taxon>
        <taxon>Euglenophyceae</taxon>
        <taxon>Eutreptiales</taxon>
        <taxon>Eutreptiaceae</taxon>
        <taxon>Eutreptiella</taxon>
    </lineage>
</organism>
<feature type="compositionally biased region" description="Polar residues" evidence="2">
    <location>
        <begin position="1669"/>
        <end position="1680"/>
    </location>
</feature>
<feature type="compositionally biased region" description="Basic and acidic residues" evidence="2">
    <location>
        <begin position="1236"/>
        <end position="1245"/>
    </location>
</feature>
<feature type="compositionally biased region" description="Polar residues" evidence="2">
    <location>
        <begin position="1578"/>
        <end position="1590"/>
    </location>
</feature>
<dbReference type="EMBL" id="HBJA01151331">
    <property type="protein sequence ID" value="CAE0842029.1"/>
    <property type="molecule type" value="Transcribed_RNA"/>
</dbReference>
<feature type="region of interest" description="Disordered" evidence="2">
    <location>
        <begin position="691"/>
        <end position="859"/>
    </location>
</feature>
<dbReference type="PANTHER" id="PTHR44324">
    <property type="entry name" value="WD40 REPEAT DOMAIN 95"/>
    <property type="match status" value="1"/>
</dbReference>
<feature type="region of interest" description="Disordered" evidence="2">
    <location>
        <begin position="1396"/>
        <end position="1417"/>
    </location>
</feature>
<dbReference type="InterPro" id="IPR015943">
    <property type="entry name" value="WD40/YVTN_repeat-like_dom_sf"/>
</dbReference>
<feature type="compositionally biased region" description="Polar residues" evidence="2">
    <location>
        <begin position="795"/>
        <end position="808"/>
    </location>
</feature>
<accession>A0A7S4GN63</accession>
<dbReference type="InterPro" id="IPR001680">
    <property type="entry name" value="WD40_rpt"/>
</dbReference>
<feature type="region of interest" description="Disordered" evidence="2">
    <location>
        <begin position="1604"/>
        <end position="1726"/>
    </location>
</feature>
<gene>
    <name evidence="3" type="ORF">EGYM00163_LOCUS51828</name>
</gene>
<feature type="compositionally biased region" description="Pro residues" evidence="2">
    <location>
        <begin position="1497"/>
        <end position="1519"/>
    </location>
</feature>
<feature type="region of interest" description="Disordered" evidence="2">
    <location>
        <begin position="1821"/>
        <end position="1887"/>
    </location>
</feature>
<dbReference type="SUPFAM" id="SSF50998">
    <property type="entry name" value="Quinoprotein alcohol dehydrogenase-like"/>
    <property type="match status" value="1"/>
</dbReference>
<keyword evidence="1" id="KW-0677">Repeat</keyword>
<feature type="compositionally biased region" description="Low complexity" evidence="2">
    <location>
        <begin position="1650"/>
        <end position="1668"/>
    </location>
</feature>
<evidence type="ECO:0008006" key="4">
    <source>
        <dbReference type="Google" id="ProtNLM"/>
    </source>
</evidence>
<dbReference type="InterPro" id="IPR051242">
    <property type="entry name" value="WD-EF-hand_domain"/>
</dbReference>
<feature type="compositionally biased region" description="Basic and acidic residues" evidence="2">
    <location>
        <begin position="778"/>
        <end position="792"/>
    </location>
</feature>
<feature type="region of interest" description="Disordered" evidence="2">
    <location>
        <begin position="1226"/>
        <end position="1255"/>
    </location>
</feature>
<feature type="compositionally biased region" description="Low complexity" evidence="2">
    <location>
        <begin position="1400"/>
        <end position="1417"/>
    </location>
</feature>
<sequence>MRHPRNITVRKEQPPTLAEWMGHQRKELVHKLEDIRRSQASIPKDKHILSLLTEEDFEEMYTFMKEAGKEGTGLEVWVIKVSGLIQHSLERNLSAEEGEYVTQSLSDLFMAMNTSATGRVNWDEFHFHLLNAYVSLPTDDMSILPYDYKCGAMLPAKALTAGSKLQYIECIDNYLAINVYGPNPSTLTLTDPKHPVFTPYATAEHNLPYLSAQYLPSKEMVMASVQDNQLHFYRLNRAPTREEEERHQYIQPPPRLQLTKSVWLKEALLNMLWDDQDSMLYGCTRSGKMLTYAIEQEDPNILQTPMHTLQLHDGVITDIDPLEGFNPKRVATAGMDGLVKIVDMQHMEVVYEFAPGLENVLQTGIQSLSFSPDYLFIVTNGFTFAPCLWMPVHTKHRMIARLEDHDKPHQHQLLGAKVLPGSPQIITGDVSGMFKVWDIRYTGVVQTFDAEPQAITQQQQNKGHVKLVNYTLDLKRGGIVCTTTHTDDNTSKLGRHEPAHTVAMDPTKTHSGAVAAACFDSTANTFLTASGCEVKVWDSNKGTCVISFDDCVSSEITQLRVDKPGRRFIVGTHEGKVQAHGLGTGTVSHHFARHSKEVTFLHFDAMQYQVISAGLDGMLYFFPGDATEWSSASRSIRAPNAITSGQCNAHALVLVDTAGCVQIYDKQGSFLQCCHPNAPLNVLHWVPPNGNITHKPSTSTRPSSSTKAAPSSRPGSSSKAGPSPAPPPHLRGTQSESASQSQSRGSALPELSGRPPSAPSPKAGSRSPSSSVVSRIPKRVDSPSRPRSRDASRPGTSASRTPGQSPSRPGTGGVPPAHGGFVEGLPGPSVANTNGAGVAEAGVEPEEEPQPREHNPACQSQDLTGLSEAEINFATDMQLNYYLHDPEYKAQALACLTPYSGFVAADTQSRFTLWSMRPAPQAALFRWKAFTPVDCHFDSMATAMAWHLGTMTLWVADDQGFVSVWWLMRTLDQCFGSAFNGAVDTENEPQLQRCWRAHTSAVRNMQLLASQRNVITWAAHGPVTLWDFDGGLLGALQQGRGRRAPTALRAYHFSPSTAREPAKLGPSQPTLDAAALTMGSFLGLEDSDVGEVPGRGLQRHGSAHQRDYMADYESQWSPSVACPPPPPSTARKFSAYRPTHVVGYQREEALAGDLYRLDTGVKPLLARPLTAPSPLKPNRAELRVHDPWAVYRRVMSLRNLLWPPSGLLHRDSPECILPEVEHELRKLSAPDSDPEEGVREEEGRRRTASARKLANPVSMMTALPASALSNDTHSPDYAPSSNPNVQALVDGFTPWTATFASVWLPDAHESTETHDDTEFPANGPRPNTAPQVFDSFDSFLPLPTRHIEWPSAETSVRMSSRCRDTLPEAALQNEGEWDPEERDPVLYTSVSQVLSQRLNSPAPQQPASRAPSPMASLADGRYPALLQLMETDPDWPLSPSPYLSREGPPRMSMPTPWSSTTDSLGEEERTVEPPGTGTAPGLHNGVQESLWKHAPASCPPLPPPNLPAAPPSPPSPPKRTSPVSEAPLPLSVSGEADVGEPLSPMSISPEATSHEPMSGPLALQPPLAVPEGLATNRTCRTSTSKSQRSGRSVHGGIVDVLVPSQPRWMKTPRHTAQVPIPDDDGFELLFSAPKPLTHQAPRDLEATAGPPSNTSKSSMTPTPTSAASQGLSSEQLSSPHRNVDAILRQWTPPPSTTPTNRTSPNYFRAADRPRPGTLPDVSSLSKPAWQSYEAQQLKYSYAHEQLFGDQLRKVLKPDGSTLEQPVPREREPVRGKIVKGSVSQTMASSATDLSSVAVEVPSVSPRQKKVAMRLQFAPKLMPRDKYTCNDPASPDKAKGPSKLAKGEQASPLPMLRVRRPSADSADGRSSSFARELSHKTDQGLTVGKAMASRLLKQRMLKYDHMKYELQMPGSSMY</sequence>
<feature type="compositionally biased region" description="Low complexity" evidence="2">
    <location>
        <begin position="695"/>
        <end position="722"/>
    </location>
</feature>
<dbReference type="PANTHER" id="PTHR44324:SF4">
    <property type="entry name" value="WD40 REPEAT DOMAIN 95"/>
    <property type="match status" value="1"/>
</dbReference>
<feature type="compositionally biased region" description="Basic and acidic residues" evidence="2">
    <location>
        <begin position="1821"/>
        <end position="1838"/>
    </location>
</feature>
<dbReference type="InterPro" id="IPR011047">
    <property type="entry name" value="Quinoprotein_ADH-like_sf"/>
</dbReference>
<proteinExistence type="predicted"/>
<dbReference type="Gene3D" id="2.130.10.10">
    <property type="entry name" value="YVTN repeat-like/Quinoprotein amine dehydrogenase"/>
    <property type="match status" value="3"/>
</dbReference>
<evidence type="ECO:0000256" key="2">
    <source>
        <dbReference type="SAM" id="MobiDB-lite"/>
    </source>
</evidence>
<reference evidence="3" key="1">
    <citation type="submission" date="2021-01" db="EMBL/GenBank/DDBJ databases">
        <authorList>
            <person name="Corre E."/>
            <person name="Pelletier E."/>
            <person name="Niang G."/>
            <person name="Scheremetjew M."/>
            <person name="Finn R."/>
            <person name="Kale V."/>
            <person name="Holt S."/>
            <person name="Cochrane G."/>
            <person name="Meng A."/>
            <person name="Brown T."/>
            <person name="Cohen L."/>
        </authorList>
    </citation>
    <scope>NUCLEOTIDE SEQUENCE</scope>
    <source>
        <strain evidence="3">CCMP1594</strain>
    </source>
</reference>
<dbReference type="SUPFAM" id="SSF50978">
    <property type="entry name" value="WD40 repeat-like"/>
    <property type="match status" value="1"/>
</dbReference>
<feature type="region of interest" description="Disordered" evidence="2">
    <location>
        <begin position="1309"/>
        <end position="1333"/>
    </location>
</feature>
<dbReference type="InterPro" id="IPR036322">
    <property type="entry name" value="WD40_repeat_dom_sf"/>
</dbReference>